<protein>
    <recommendedName>
        <fullName evidence="4">Retrotransposon gag domain-containing protein</fullName>
    </recommendedName>
</protein>
<feature type="compositionally biased region" description="Basic and acidic residues" evidence="1">
    <location>
        <begin position="8"/>
        <end position="27"/>
    </location>
</feature>
<name>A0A1D2M4R3_ORCCI</name>
<comment type="caution">
    <text evidence="2">The sequence shown here is derived from an EMBL/GenBank/DDBJ whole genome shotgun (WGS) entry which is preliminary data.</text>
</comment>
<reference evidence="2 3" key="1">
    <citation type="journal article" date="2016" name="Genome Biol. Evol.">
        <title>Gene Family Evolution Reflects Adaptation to Soil Environmental Stressors in the Genome of the Collembolan Orchesella cincta.</title>
        <authorList>
            <person name="Faddeeva-Vakhrusheva A."/>
            <person name="Derks M.F."/>
            <person name="Anvar S.Y."/>
            <person name="Agamennone V."/>
            <person name="Suring W."/>
            <person name="Smit S."/>
            <person name="van Straalen N.M."/>
            <person name="Roelofs D."/>
        </authorList>
    </citation>
    <scope>NUCLEOTIDE SEQUENCE [LARGE SCALE GENOMIC DNA]</scope>
    <source>
        <tissue evidence="2">Mixed pool</tissue>
    </source>
</reference>
<feature type="non-terminal residue" evidence="2">
    <location>
        <position position="265"/>
    </location>
</feature>
<dbReference type="PANTHER" id="PTHR33198">
    <property type="entry name" value="ANK_REP_REGION DOMAIN-CONTAINING PROTEIN-RELATED"/>
    <property type="match status" value="1"/>
</dbReference>
<keyword evidence="3" id="KW-1185">Reference proteome</keyword>
<gene>
    <name evidence="2" type="ORF">Ocin01_18780</name>
</gene>
<proteinExistence type="predicted"/>
<dbReference type="STRING" id="48709.A0A1D2M4R3"/>
<evidence type="ECO:0000313" key="3">
    <source>
        <dbReference type="Proteomes" id="UP000094527"/>
    </source>
</evidence>
<evidence type="ECO:0008006" key="4">
    <source>
        <dbReference type="Google" id="ProtNLM"/>
    </source>
</evidence>
<evidence type="ECO:0000256" key="1">
    <source>
        <dbReference type="SAM" id="MobiDB-lite"/>
    </source>
</evidence>
<feature type="region of interest" description="Disordered" evidence="1">
    <location>
        <begin position="1"/>
        <end position="27"/>
    </location>
</feature>
<evidence type="ECO:0000313" key="2">
    <source>
        <dbReference type="EMBL" id="ODM87902.1"/>
    </source>
</evidence>
<dbReference type="OMA" id="MMIDELP"/>
<accession>A0A1D2M4R3</accession>
<dbReference type="AlphaFoldDB" id="A0A1D2M4R3"/>
<dbReference type="PANTHER" id="PTHR33198:SF20">
    <property type="entry name" value="RETROTRANSPOSON GAG DOMAIN-CONTAINING PROTEIN"/>
    <property type="match status" value="1"/>
</dbReference>
<dbReference type="OrthoDB" id="7323790at2759"/>
<dbReference type="Proteomes" id="UP000094527">
    <property type="component" value="Unassembled WGS sequence"/>
</dbReference>
<sequence>MADDDEVEVKVKPETGPSKKADEGATKKVPESRLFVHVPLPGTLELHSGNVSANWKRWFLKWTMYELATGLDTKSGRVRIAAMLSSVGQDGLDLFQTFEWKDENEPKSYRAVMEKFEKWCTPRGNTMFRDVQIMQGESEKIDSYVAALKLQASNCGFGADDMARRIRDQVVLGLRDKKVQERVLREDDPNLDQVLTIVRAAEVAEQQSSKLTHGDSKSLEIDTGASCNVMSEKDYIRVTGDKSKVKLLPLDMQLSSYGVRLETTW</sequence>
<organism evidence="2 3">
    <name type="scientific">Orchesella cincta</name>
    <name type="common">Springtail</name>
    <name type="synonym">Podura cincta</name>
    <dbReference type="NCBI Taxonomy" id="48709"/>
    <lineage>
        <taxon>Eukaryota</taxon>
        <taxon>Metazoa</taxon>
        <taxon>Ecdysozoa</taxon>
        <taxon>Arthropoda</taxon>
        <taxon>Hexapoda</taxon>
        <taxon>Collembola</taxon>
        <taxon>Entomobryomorpha</taxon>
        <taxon>Entomobryoidea</taxon>
        <taxon>Orchesellidae</taxon>
        <taxon>Orchesellinae</taxon>
        <taxon>Orchesella</taxon>
    </lineage>
</organism>
<dbReference type="EMBL" id="LJIJ01004428">
    <property type="protein sequence ID" value="ODM87902.1"/>
    <property type="molecule type" value="Genomic_DNA"/>
</dbReference>